<dbReference type="PANTHER" id="PTHR43760">
    <property type="entry name" value="ENDORIBONUCLEASE-RELATED"/>
    <property type="match status" value="1"/>
</dbReference>
<reference evidence="4" key="1">
    <citation type="submission" date="2020-05" db="EMBL/GenBank/DDBJ databases">
        <authorList>
            <person name="Chiriac C."/>
            <person name="Salcher M."/>
            <person name="Ghai R."/>
            <person name="Kavagutti S V."/>
        </authorList>
    </citation>
    <scope>NUCLEOTIDE SEQUENCE</scope>
</reference>
<gene>
    <name evidence="2" type="ORF">UFOPK2683_00273</name>
    <name evidence="3" type="ORF">UFOPK3605_00643</name>
    <name evidence="4" type="ORF">UFOPK3897_00495</name>
    <name evidence="5" type="ORF">UFOPK4121_00654</name>
</gene>
<evidence type="ECO:0000313" key="4">
    <source>
        <dbReference type="EMBL" id="CAB4971806.1"/>
    </source>
</evidence>
<protein>
    <submittedName>
        <fullName evidence="4">Unannotated protein</fullName>
    </submittedName>
</protein>
<evidence type="ECO:0000259" key="1">
    <source>
        <dbReference type="Pfam" id="PF14588"/>
    </source>
</evidence>
<sequence>MSDFSARLIELAWELPGPFPPHDPLDAVVVHRGVARTSGCLPRTPAGVLAFTGRVGDEVSLADAITCARLCALNAVSLLQDSLGSLNRIERVLSVIGFVACTPDFNQQPAVIDGASHALVELFGEAGRHSRSALGVTALPRGGPVEIEVAVAISDA</sequence>
<feature type="domain" description="Endoribonuclease L-PSP/chorismate mutase-like" evidence="1">
    <location>
        <begin position="36"/>
        <end position="134"/>
    </location>
</feature>
<name>A0A6J7LTM1_9ZZZZ</name>
<dbReference type="Pfam" id="PF14588">
    <property type="entry name" value="YjgF_endoribonc"/>
    <property type="match status" value="1"/>
</dbReference>
<dbReference type="Gene3D" id="3.30.1330.40">
    <property type="entry name" value="RutC-like"/>
    <property type="match status" value="1"/>
</dbReference>
<dbReference type="EMBL" id="CAEZYK010000009">
    <property type="protein sequence ID" value="CAB4716068.1"/>
    <property type="molecule type" value="Genomic_DNA"/>
</dbReference>
<dbReference type="InterPro" id="IPR035959">
    <property type="entry name" value="RutC-like_sf"/>
</dbReference>
<dbReference type="EMBL" id="CAFBOF010000006">
    <property type="protein sequence ID" value="CAB4971806.1"/>
    <property type="molecule type" value="Genomic_DNA"/>
</dbReference>
<dbReference type="InterPro" id="IPR013813">
    <property type="entry name" value="Endoribo_LPSP/chorism_mut-like"/>
</dbReference>
<dbReference type="EMBL" id="CAFBMM010000023">
    <property type="protein sequence ID" value="CAB4903951.1"/>
    <property type="molecule type" value="Genomic_DNA"/>
</dbReference>
<organism evidence="4">
    <name type="scientific">freshwater metagenome</name>
    <dbReference type="NCBI Taxonomy" id="449393"/>
    <lineage>
        <taxon>unclassified sequences</taxon>
        <taxon>metagenomes</taxon>
        <taxon>ecological metagenomes</taxon>
    </lineage>
</organism>
<dbReference type="SUPFAM" id="SSF55298">
    <property type="entry name" value="YjgF-like"/>
    <property type="match status" value="1"/>
</dbReference>
<evidence type="ECO:0000313" key="5">
    <source>
        <dbReference type="EMBL" id="CAB5020932.1"/>
    </source>
</evidence>
<evidence type="ECO:0000313" key="3">
    <source>
        <dbReference type="EMBL" id="CAB4903951.1"/>
    </source>
</evidence>
<proteinExistence type="predicted"/>
<dbReference type="CDD" id="cd02199">
    <property type="entry name" value="YjgF_YER057c_UK114_like_1"/>
    <property type="match status" value="1"/>
</dbReference>
<dbReference type="EMBL" id="CAFBPQ010000014">
    <property type="protein sequence ID" value="CAB5020932.1"/>
    <property type="molecule type" value="Genomic_DNA"/>
</dbReference>
<dbReference type="PANTHER" id="PTHR43760:SF1">
    <property type="entry name" value="ENDORIBONUCLEASE L-PSP_CHORISMATE MUTASE-LIKE DOMAIN-CONTAINING PROTEIN"/>
    <property type="match status" value="1"/>
</dbReference>
<accession>A0A6J7LTM1</accession>
<evidence type="ECO:0000313" key="2">
    <source>
        <dbReference type="EMBL" id="CAB4716068.1"/>
    </source>
</evidence>
<dbReference type="AlphaFoldDB" id="A0A6J7LTM1"/>